<keyword evidence="2" id="KW-1185">Reference proteome</keyword>
<protein>
    <submittedName>
        <fullName evidence="1">GxxExxY protein</fullName>
    </submittedName>
</protein>
<dbReference type="EMBL" id="JAPWGL010000005">
    <property type="protein sequence ID" value="MCZ4225226.1"/>
    <property type="molecule type" value="Genomic_DNA"/>
</dbReference>
<gene>
    <name evidence="1" type="ORF">O0931_18070</name>
</gene>
<evidence type="ECO:0000313" key="1">
    <source>
        <dbReference type="EMBL" id="MCZ4225226.1"/>
    </source>
</evidence>
<reference evidence="1" key="1">
    <citation type="submission" date="2022-12" db="EMBL/GenBank/DDBJ databases">
        <title>Genome sequence of SJ11.</title>
        <authorList>
            <person name="Woo H."/>
        </authorList>
    </citation>
    <scope>NUCLEOTIDE SEQUENCE</scope>
    <source>
        <strain evidence="1">SJ11</strain>
    </source>
</reference>
<evidence type="ECO:0000313" key="2">
    <source>
        <dbReference type="Proteomes" id="UP001144341"/>
    </source>
</evidence>
<name>A0ABT4L2P3_9SPHI</name>
<dbReference type="RefSeq" id="WP_269416884.1">
    <property type="nucleotide sequence ID" value="NZ_JAPWGL010000005.1"/>
</dbReference>
<dbReference type="Proteomes" id="UP001144341">
    <property type="component" value="Unassembled WGS sequence"/>
</dbReference>
<dbReference type="NCBIfam" id="TIGR04256">
    <property type="entry name" value="GxxExxY"/>
    <property type="match status" value="1"/>
</dbReference>
<comment type="caution">
    <text evidence="1">The sequence shown here is derived from an EMBL/GenBank/DDBJ whole genome shotgun (WGS) entry which is preliminary data.</text>
</comment>
<sequence length="123" mass="13957">MEPEKDKLTQIIIGCCYDVHNQLGPGFLEKIYVNALKIKLQQAGLTYVAEKEFNVRFENLIVGKFRCDLLVEDKIIVELKSVTGYQPKLFQSQLISYLKASKIKTGLLINFGNSSCEVKRLSV</sequence>
<accession>A0ABT4L2P3</accession>
<dbReference type="Pfam" id="PF13366">
    <property type="entry name" value="PDDEXK_3"/>
    <property type="match status" value="1"/>
</dbReference>
<organism evidence="1 2">
    <name type="scientific">Pedobacter rhodius</name>
    <dbReference type="NCBI Taxonomy" id="3004098"/>
    <lineage>
        <taxon>Bacteria</taxon>
        <taxon>Pseudomonadati</taxon>
        <taxon>Bacteroidota</taxon>
        <taxon>Sphingobacteriia</taxon>
        <taxon>Sphingobacteriales</taxon>
        <taxon>Sphingobacteriaceae</taxon>
        <taxon>Pedobacter</taxon>
    </lineage>
</organism>
<dbReference type="InterPro" id="IPR026350">
    <property type="entry name" value="GxxExxY"/>
</dbReference>
<proteinExistence type="predicted"/>